<dbReference type="Proteomes" id="UP000008130">
    <property type="component" value="Chromosome"/>
</dbReference>
<accession>F2J229</accession>
<dbReference type="Pfam" id="PF00188">
    <property type="entry name" value="CAP"/>
    <property type="match status" value="1"/>
</dbReference>
<dbReference type="InterPro" id="IPR035940">
    <property type="entry name" value="CAP_sf"/>
</dbReference>
<keyword evidence="3" id="KW-1185">Reference proteome</keyword>
<organism evidence="2 3">
    <name type="scientific">Polymorphum gilvum (strain LMG 25793 / CGMCC 1.9160 / SL003B-26A1)</name>
    <dbReference type="NCBI Taxonomy" id="991905"/>
    <lineage>
        <taxon>Bacteria</taxon>
        <taxon>Pseudomonadati</taxon>
        <taxon>Pseudomonadota</taxon>
        <taxon>Alphaproteobacteria</taxon>
        <taxon>Rhodobacterales</taxon>
        <taxon>Paracoccaceae</taxon>
        <taxon>Polymorphum</taxon>
    </lineage>
</organism>
<dbReference type="SUPFAM" id="SSF55797">
    <property type="entry name" value="PR-1-like"/>
    <property type="match status" value="1"/>
</dbReference>
<dbReference type="PATRIC" id="fig|991905.3.peg.360"/>
<dbReference type="KEGG" id="pgv:SL003B_0353"/>
<dbReference type="PANTHER" id="PTHR31157:SF1">
    <property type="entry name" value="SCP DOMAIN-CONTAINING PROTEIN"/>
    <property type="match status" value="1"/>
</dbReference>
<dbReference type="PANTHER" id="PTHR31157">
    <property type="entry name" value="SCP DOMAIN-CONTAINING PROTEIN"/>
    <property type="match status" value="1"/>
</dbReference>
<dbReference type="AlphaFoldDB" id="F2J229"/>
<gene>
    <name evidence="2" type="ordered locus">SL003B_0353</name>
</gene>
<dbReference type="HOGENOM" id="CLU_048111_5_0_5"/>
<reference evidence="2 3" key="1">
    <citation type="journal article" date="2011" name="J. Bacteriol.">
        <title>Complete genome sequence of Polymorphum gilvum SL003B-26A1T, a crude oil-degrading bacterium from oil-polluted saline soil.</title>
        <authorList>
            <person name="Li S.G."/>
            <person name="Tang Y.Q."/>
            <person name="Nie Y."/>
            <person name="Cai M."/>
            <person name="Wu X.L."/>
        </authorList>
    </citation>
    <scope>NUCLEOTIDE SEQUENCE [LARGE SCALE GENOMIC DNA]</scope>
    <source>
        <strain evidence="3">LMG 25793 / CGMCC 1.9160 / SL003B-26A1</strain>
    </source>
</reference>
<dbReference type="STRING" id="991905.SL003B_0353"/>
<proteinExistence type="predicted"/>
<dbReference type="CDD" id="cd05379">
    <property type="entry name" value="CAP_bacterial"/>
    <property type="match status" value="1"/>
</dbReference>
<dbReference type="InterPro" id="IPR014044">
    <property type="entry name" value="CAP_dom"/>
</dbReference>
<dbReference type="Gene3D" id="3.40.33.10">
    <property type="entry name" value="CAP"/>
    <property type="match status" value="1"/>
</dbReference>
<dbReference type="eggNOG" id="COG2340">
    <property type="taxonomic scope" value="Bacteria"/>
</dbReference>
<evidence type="ECO:0000259" key="1">
    <source>
        <dbReference type="Pfam" id="PF00188"/>
    </source>
</evidence>
<evidence type="ECO:0000313" key="2">
    <source>
        <dbReference type="EMBL" id="ADZ68788.1"/>
    </source>
</evidence>
<protein>
    <submittedName>
        <fullName evidence="2">SCP-like extracellular protein</fullName>
    </submittedName>
</protein>
<dbReference type="EMBL" id="CP002568">
    <property type="protein sequence ID" value="ADZ68788.1"/>
    <property type="molecule type" value="Genomic_DNA"/>
</dbReference>
<feature type="domain" description="SCP" evidence="1">
    <location>
        <begin position="37"/>
        <end position="151"/>
    </location>
</feature>
<evidence type="ECO:0000313" key="3">
    <source>
        <dbReference type="Proteomes" id="UP000008130"/>
    </source>
</evidence>
<sequence>MLALAGCRSGEPVEVPPFYRDLARVDTSVDQATAAQMISQYRMNSGKGSLAIDPALTAIAQAQAQAIASADNVRASLEPRNQLKTRLASVGETKTYAVENVSAGYRTLAEAFSGWRDSPNHNAVMLDDKVTRMGIATAYASGSKYKVFWSLVLASPKP</sequence>
<name>F2J229_POLGS</name>